<dbReference type="InterPro" id="IPR039932">
    <property type="entry name" value="Spink4-like"/>
</dbReference>
<dbReference type="OrthoDB" id="6513408at2759"/>
<evidence type="ECO:0000313" key="4">
    <source>
        <dbReference type="EMBL" id="KAG5668869.1"/>
    </source>
</evidence>
<dbReference type="InterPro" id="IPR036058">
    <property type="entry name" value="Kazal_dom_sf"/>
</dbReference>
<dbReference type="Pfam" id="PF00050">
    <property type="entry name" value="Kazal_1"/>
    <property type="match status" value="1"/>
</dbReference>
<reference evidence="4" key="1">
    <citation type="submission" date="2021-03" db="EMBL/GenBank/DDBJ databases">
        <title>Chromosome level genome of the anhydrobiotic midge Polypedilum vanderplanki.</title>
        <authorList>
            <person name="Yoshida Y."/>
            <person name="Kikawada T."/>
            <person name="Gusev O."/>
        </authorList>
    </citation>
    <scope>NUCLEOTIDE SEQUENCE</scope>
    <source>
        <strain evidence="4">NIAS01</strain>
        <tissue evidence="4">Whole body or cell culture</tissue>
    </source>
</reference>
<evidence type="ECO:0000256" key="1">
    <source>
        <dbReference type="SAM" id="MobiDB-lite"/>
    </source>
</evidence>
<dbReference type="SUPFAM" id="SSF100895">
    <property type="entry name" value="Kazal-type serine protease inhibitors"/>
    <property type="match status" value="1"/>
</dbReference>
<dbReference type="PANTHER" id="PTHR21179">
    <property type="entry name" value="SERINE-TYPE ENDOPEPTIDASE INHIBITOR"/>
    <property type="match status" value="1"/>
</dbReference>
<dbReference type="AlphaFoldDB" id="A0A9J6BGF8"/>
<dbReference type="Gene3D" id="3.30.60.30">
    <property type="match status" value="1"/>
</dbReference>
<protein>
    <recommendedName>
        <fullName evidence="3">Kazal-like domain-containing protein</fullName>
    </recommendedName>
</protein>
<feature type="compositionally biased region" description="Gly residues" evidence="1">
    <location>
        <begin position="39"/>
        <end position="49"/>
    </location>
</feature>
<feature type="domain" description="Kazal-like" evidence="3">
    <location>
        <begin position="140"/>
        <end position="195"/>
    </location>
</feature>
<feature type="region of interest" description="Disordered" evidence="1">
    <location>
        <begin position="37"/>
        <end position="139"/>
    </location>
</feature>
<evidence type="ECO:0000313" key="5">
    <source>
        <dbReference type="Proteomes" id="UP001107558"/>
    </source>
</evidence>
<dbReference type="InterPro" id="IPR002350">
    <property type="entry name" value="Kazal_dom"/>
</dbReference>
<accession>A0A9J6BGF8</accession>
<dbReference type="EMBL" id="JADBJN010000004">
    <property type="protein sequence ID" value="KAG5668869.1"/>
    <property type="molecule type" value="Genomic_DNA"/>
</dbReference>
<proteinExistence type="predicted"/>
<feature type="chain" id="PRO_5039914884" description="Kazal-like domain-containing protein" evidence="2">
    <location>
        <begin position="20"/>
        <end position="206"/>
    </location>
</feature>
<dbReference type="PANTHER" id="PTHR21179:SF1">
    <property type="entry name" value="KAZ1-TYPE SERINE PROTEASE INHIBITOR-LIKE PROTEIN TYPE EPSILON-RELATED"/>
    <property type="match status" value="1"/>
</dbReference>
<gene>
    <name evidence="4" type="ORF">PVAND_016789</name>
</gene>
<dbReference type="CDD" id="cd00104">
    <property type="entry name" value="KAZAL_FS"/>
    <property type="match status" value="1"/>
</dbReference>
<dbReference type="Proteomes" id="UP001107558">
    <property type="component" value="Chromosome 4"/>
</dbReference>
<feature type="compositionally biased region" description="Low complexity" evidence="1">
    <location>
        <begin position="50"/>
        <end position="133"/>
    </location>
</feature>
<feature type="signal peptide" evidence="2">
    <location>
        <begin position="1"/>
        <end position="19"/>
    </location>
</feature>
<name>A0A9J6BGF8_POLVA</name>
<evidence type="ECO:0000259" key="3">
    <source>
        <dbReference type="PROSITE" id="PS51465"/>
    </source>
</evidence>
<sequence length="206" mass="22932">MKFLNIFLSIFVLFSFADCARIRRQFGQFPTFGQFQQPGFGGFQGGPGFGQQPFGQFGQPSFGFGQQPNQGQFGPQQPQQGQFGQQQPQQGQFNQQQPQQGQFSQQQPNQGQFGQQQGQFGQQQPQQGQQQQQMPTTTLPPQVARCVEGCIESTPQTYNPVCGSDGQSYHNEERLNCANDCGARLTIARRGACLSRNATTQRPNRK</sequence>
<dbReference type="GO" id="GO:0004867">
    <property type="term" value="F:serine-type endopeptidase inhibitor activity"/>
    <property type="evidence" value="ECO:0007669"/>
    <property type="project" value="InterPro"/>
</dbReference>
<evidence type="ECO:0000256" key="2">
    <source>
        <dbReference type="SAM" id="SignalP"/>
    </source>
</evidence>
<keyword evidence="2" id="KW-0732">Signal</keyword>
<dbReference type="PROSITE" id="PS51465">
    <property type="entry name" value="KAZAL_2"/>
    <property type="match status" value="1"/>
</dbReference>
<comment type="caution">
    <text evidence="4">The sequence shown here is derived from an EMBL/GenBank/DDBJ whole genome shotgun (WGS) entry which is preliminary data.</text>
</comment>
<keyword evidence="5" id="KW-1185">Reference proteome</keyword>
<organism evidence="4 5">
    <name type="scientific">Polypedilum vanderplanki</name>
    <name type="common">Sleeping chironomid midge</name>
    <dbReference type="NCBI Taxonomy" id="319348"/>
    <lineage>
        <taxon>Eukaryota</taxon>
        <taxon>Metazoa</taxon>
        <taxon>Ecdysozoa</taxon>
        <taxon>Arthropoda</taxon>
        <taxon>Hexapoda</taxon>
        <taxon>Insecta</taxon>
        <taxon>Pterygota</taxon>
        <taxon>Neoptera</taxon>
        <taxon>Endopterygota</taxon>
        <taxon>Diptera</taxon>
        <taxon>Nematocera</taxon>
        <taxon>Chironomoidea</taxon>
        <taxon>Chironomidae</taxon>
        <taxon>Chironominae</taxon>
        <taxon>Polypedilum</taxon>
        <taxon>Polypedilum</taxon>
    </lineage>
</organism>
<dbReference type="SMART" id="SM00280">
    <property type="entry name" value="KAZAL"/>
    <property type="match status" value="1"/>
</dbReference>